<accession>A0A382MMZ9</accession>
<proteinExistence type="predicted"/>
<gene>
    <name evidence="1" type="ORF">METZ01_LOCUS303188</name>
</gene>
<organism evidence="1">
    <name type="scientific">marine metagenome</name>
    <dbReference type="NCBI Taxonomy" id="408172"/>
    <lineage>
        <taxon>unclassified sequences</taxon>
        <taxon>metagenomes</taxon>
        <taxon>ecological metagenomes</taxon>
    </lineage>
</organism>
<name>A0A382MMZ9_9ZZZZ</name>
<sequence>MPSYRGLAWASCCTQELKSARSTAGVVLIPTTELGRRTNSTDCI</sequence>
<feature type="non-terminal residue" evidence="1">
    <location>
        <position position="44"/>
    </location>
</feature>
<dbReference type="EMBL" id="UINC01094792">
    <property type="protein sequence ID" value="SVC50334.1"/>
    <property type="molecule type" value="Genomic_DNA"/>
</dbReference>
<dbReference type="AlphaFoldDB" id="A0A382MMZ9"/>
<reference evidence="1" key="1">
    <citation type="submission" date="2018-05" db="EMBL/GenBank/DDBJ databases">
        <authorList>
            <person name="Lanie J.A."/>
            <person name="Ng W.-L."/>
            <person name="Kazmierczak K.M."/>
            <person name="Andrzejewski T.M."/>
            <person name="Davidsen T.M."/>
            <person name="Wayne K.J."/>
            <person name="Tettelin H."/>
            <person name="Glass J.I."/>
            <person name="Rusch D."/>
            <person name="Podicherti R."/>
            <person name="Tsui H.-C.T."/>
            <person name="Winkler M.E."/>
        </authorList>
    </citation>
    <scope>NUCLEOTIDE SEQUENCE</scope>
</reference>
<protein>
    <submittedName>
        <fullName evidence="1">Uncharacterized protein</fullName>
    </submittedName>
</protein>
<evidence type="ECO:0000313" key="1">
    <source>
        <dbReference type="EMBL" id="SVC50334.1"/>
    </source>
</evidence>